<accession>A0ABS4PV18</accession>
<dbReference type="SUPFAM" id="SSF47473">
    <property type="entry name" value="EF-hand"/>
    <property type="match status" value="1"/>
</dbReference>
<dbReference type="PROSITE" id="PS50222">
    <property type="entry name" value="EF_HAND_2"/>
    <property type="match status" value="1"/>
</dbReference>
<dbReference type="PROSITE" id="PS00018">
    <property type="entry name" value="EF_HAND_1"/>
    <property type="match status" value="1"/>
</dbReference>
<evidence type="ECO:0000313" key="3">
    <source>
        <dbReference type="Proteomes" id="UP000741013"/>
    </source>
</evidence>
<gene>
    <name evidence="2" type="ORF">JOM49_004220</name>
</gene>
<dbReference type="EMBL" id="JAGGMS010000001">
    <property type="protein sequence ID" value="MBP2182694.1"/>
    <property type="molecule type" value="Genomic_DNA"/>
</dbReference>
<keyword evidence="3" id="KW-1185">Reference proteome</keyword>
<evidence type="ECO:0000313" key="2">
    <source>
        <dbReference type="EMBL" id="MBP2182694.1"/>
    </source>
</evidence>
<dbReference type="InterPro" id="IPR011992">
    <property type="entry name" value="EF-hand-dom_pair"/>
</dbReference>
<dbReference type="Pfam" id="PF13202">
    <property type="entry name" value="EF-hand_5"/>
    <property type="match status" value="2"/>
</dbReference>
<dbReference type="RefSeq" id="WP_209665964.1">
    <property type="nucleotide sequence ID" value="NZ_JAGGMS010000001.1"/>
</dbReference>
<dbReference type="Gene3D" id="1.10.238.10">
    <property type="entry name" value="EF-hand"/>
    <property type="match status" value="1"/>
</dbReference>
<sequence length="183" mass="20590">MSHDVTDRKFSILFDWFDHTDDGWLTRPDFEQMAELFTAVARPDDHENRAAMREAFTGWWDVLRDTGATDVQDRVGRQNFIEVMRTGVTKPENFEHLILGIVNALMRALDTDGSGELSADEYVRMYDALGVEPETSAAAFERLDRNGSGSISHAEFRTAIEEFYLSADPEAPGNWLLGSPSPA</sequence>
<organism evidence="2 3">
    <name type="scientific">Amycolatopsis magusensis</name>
    <dbReference type="NCBI Taxonomy" id="882444"/>
    <lineage>
        <taxon>Bacteria</taxon>
        <taxon>Bacillati</taxon>
        <taxon>Actinomycetota</taxon>
        <taxon>Actinomycetes</taxon>
        <taxon>Pseudonocardiales</taxon>
        <taxon>Pseudonocardiaceae</taxon>
        <taxon>Amycolatopsis</taxon>
    </lineage>
</organism>
<protein>
    <submittedName>
        <fullName evidence="2">Ca2+-binding EF-hand superfamily protein</fullName>
    </submittedName>
</protein>
<proteinExistence type="predicted"/>
<dbReference type="InterPro" id="IPR002048">
    <property type="entry name" value="EF_hand_dom"/>
</dbReference>
<evidence type="ECO:0000259" key="1">
    <source>
        <dbReference type="PROSITE" id="PS50222"/>
    </source>
</evidence>
<comment type="caution">
    <text evidence="2">The sequence shown here is derived from an EMBL/GenBank/DDBJ whole genome shotgun (WGS) entry which is preliminary data.</text>
</comment>
<dbReference type="SMART" id="SM00054">
    <property type="entry name" value="EFh"/>
    <property type="match status" value="2"/>
</dbReference>
<dbReference type="Proteomes" id="UP000741013">
    <property type="component" value="Unassembled WGS sequence"/>
</dbReference>
<reference evidence="2 3" key="1">
    <citation type="submission" date="2021-03" db="EMBL/GenBank/DDBJ databases">
        <title>Sequencing the genomes of 1000 actinobacteria strains.</title>
        <authorList>
            <person name="Klenk H.-P."/>
        </authorList>
    </citation>
    <scope>NUCLEOTIDE SEQUENCE [LARGE SCALE GENOMIC DNA]</scope>
    <source>
        <strain evidence="2 3">DSM 45510</strain>
    </source>
</reference>
<feature type="domain" description="EF-hand" evidence="1">
    <location>
        <begin position="131"/>
        <end position="166"/>
    </location>
</feature>
<name>A0ABS4PV18_9PSEU</name>
<dbReference type="InterPro" id="IPR018247">
    <property type="entry name" value="EF_Hand_1_Ca_BS"/>
</dbReference>